<dbReference type="AlphaFoldDB" id="A0AAD9GGY8"/>
<name>A0AAD9GGY8_9STRA</name>
<evidence type="ECO:0000313" key="2">
    <source>
        <dbReference type="Proteomes" id="UP001259832"/>
    </source>
</evidence>
<sequence length="192" mass="21157">MAVRMCSAVRFRPSVYSSQGFCLGKVEALLRNVFMNKSSSEIQAMTSVSTVPVHHAKNRGSFSKRKIQKSDECFYCDGRYNRNDRPHRRVDCPAKQRDEAMGCHRSNIFQKAKEIGVAHVKSKSGASKKKVRVDISGGRGFRQAIQQANVCCCGTCRISTVEHADTGTDIDALIASPPPNPRIACGVGYTNE</sequence>
<reference evidence="1" key="1">
    <citation type="submission" date="2023-08" db="EMBL/GenBank/DDBJ databases">
        <title>Reference Genome Resource for the Citrus Pathogen Phytophthora citrophthora.</title>
        <authorList>
            <person name="Moller H."/>
            <person name="Coetzee B."/>
            <person name="Rose L.J."/>
            <person name="Van Niekerk J.M."/>
        </authorList>
    </citation>
    <scope>NUCLEOTIDE SEQUENCE</scope>
    <source>
        <strain evidence="1">STE-U-9442</strain>
    </source>
</reference>
<dbReference type="Proteomes" id="UP001259832">
    <property type="component" value="Unassembled WGS sequence"/>
</dbReference>
<gene>
    <name evidence="1" type="ORF">P3T76_009415</name>
</gene>
<accession>A0AAD9GGY8</accession>
<organism evidence="1 2">
    <name type="scientific">Phytophthora citrophthora</name>
    <dbReference type="NCBI Taxonomy" id="4793"/>
    <lineage>
        <taxon>Eukaryota</taxon>
        <taxon>Sar</taxon>
        <taxon>Stramenopiles</taxon>
        <taxon>Oomycota</taxon>
        <taxon>Peronosporomycetes</taxon>
        <taxon>Peronosporales</taxon>
        <taxon>Peronosporaceae</taxon>
        <taxon>Phytophthora</taxon>
    </lineage>
</organism>
<proteinExistence type="predicted"/>
<comment type="caution">
    <text evidence="1">The sequence shown here is derived from an EMBL/GenBank/DDBJ whole genome shotgun (WGS) entry which is preliminary data.</text>
</comment>
<evidence type="ECO:0000313" key="1">
    <source>
        <dbReference type="EMBL" id="KAK1938265.1"/>
    </source>
</evidence>
<dbReference type="EMBL" id="JASMQC010000018">
    <property type="protein sequence ID" value="KAK1938265.1"/>
    <property type="molecule type" value="Genomic_DNA"/>
</dbReference>
<protein>
    <submittedName>
        <fullName evidence="1">Uncharacterized protein</fullName>
    </submittedName>
</protein>
<keyword evidence="2" id="KW-1185">Reference proteome</keyword>